<feature type="compositionally biased region" description="Basic and acidic residues" evidence="1">
    <location>
        <begin position="365"/>
        <end position="378"/>
    </location>
</feature>
<dbReference type="InterPro" id="IPR040229">
    <property type="entry name" value="At3g27390-like"/>
</dbReference>
<dbReference type="PANTHER" id="PTHR31133:SF2">
    <property type="entry name" value="EXPRESSED PROTEIN"/>
    <property type="match status" value="1"/>
</dbReference>
<keyword evidence="4" id="KW-1185">Reference proteome</keyword>
<feature type="transmembrane region" description="Helical" evidence="2">
    <location>
        <begin position="66"/>
        <end position="95"/>
    </location>
</feature>
<dbReference type="EMBL" id="NMUH01009048">
    <property type="protein sequence ID" value="MQM19603.1"/>
    <property type="molecule type" value="Genomic_DNA"/>
</dbReference>
<dbReference type="GO" id="GO:0010228">
    <property type="term" value="P:vegetative to reproductive phase transition of meristem"/>
    <property type="evidence" value="ECO:0007669"/>
    <property type="project" value="TreeGrafter"/>
</dbReference>
<keyword evidence="2" id="KW-1133">Transmembrane helix</keyword>
<dbReference type="OrthoDB" id="1932537at2759"/>
<evidence type="ECO:0000256" key="1">
    <source>
        <dbReference type="SAM" id="MobiDB-lite"/>
    </source>
</evidence>
<reference evidence="3" key="1">
    <citation type="submission" date="2017-07" db="EMBL/GenBank/DDBJ databases">
        <title>Taro Niue Genome Assembly and Annotation.</title>
        <authorList>
            <person name="Atibalentja N."/>
            <person name="Keating K."/>
            <person name="Fields C.J."/>
        </authorList>
    </citation>
    <scope>NUCLEOTIDE SEQUENCE</scope>
    <source>
        <strain evidence="3">Niue_2</strain>
        <tissue evidence="3">Leaf</tissue>
    </source>
</reference>
<name>A0A843XK90_COLES</name>
<proteinExistence type="predicted"/>
<organism evidence="3 4">
    <name type="scientific">Colocasia esculenta</name>
    <name type="common">Wild taro</name>
    <name type="synonym">Arum esculentum</name>
    <dbReference type="NCBI Taxonomy" id="4460"/>
    <lineage>
        <taxon>Eukaryota</taxon>
        <taxon>Viridiplantae</taxon>
        <taxon>Streptophyta</taxon>
        <taxon>Embryophyta</taxon>
        <taxon>Tracheophyta</taxon>
        <taxon>Spermatophyta</taxon>
        <taxon>Magnoliopsida</taxon>
        <taxon>Liliopsida</taxon>
        <taxon>Araceae</taxon>
        <taxon>Aroideae</taxon>
        <taxon>Colocasieae</taxon>
        <taxon>Colocasia</taxon>
    </lineage>
</organism>
<dbReference type="PANTHER" id="PTHR31133">
    <property type="entry name" value="MEMBRANE PROTEIN"/>
    <property type="match status" value="1"/>
</dbReference>
<keyword evidence="2" id="KW-0472">Membrane</keyword>
<feature type="non-terminal residue" evidence="3">
    <location>
        <position position="1"/>
    </location>
</feature>
<dbReference type="Proteomes" id="UP000652761">
    <property type="component" value="Unassembled WGS sequence"/>
</dbReference>
<feature type="region of interest" description="Disordered" evidence="1">
    <location>
        <begin position="365"/>
        <end position="385"/>
    </location>
</feature>
<evidence type="ECO:0000256" key="2">
    <source>
        <dbReference type="SAM" id="Phobius"/>
    </source>
</evidence>
<keyword evidence="2" id="KW-0812">Transmembrane</keyword>
<evidence type="ECO:0000313" key="3">
    <source>
        <dbReference type="EMBL" id="MQM19603.1"/>
    </source>
</evidence>
<protein>
    <submittedName>
        <fullName evidence="3">Uncharacterized protein</fullName>
    </submittedName>
</protein>
<sequence>LSKIPRCLLVCILAVIIDVPVITIIALYKSPYMLLKGWQRLFEDLIGREGPFLETVCVPFAGLAIILWPIAVAGAVTCAFLCSYVVGFYGAAIVYQEDSLHMGLTYIISVISMFDEYTNDLLYLREGSCFPRPKYRKTERNQHVEQDKVESRGTKSGSTLTKLVSERSKTLKMSFRQLKSIQLLDLLFRSCEVNGRILLRDGLINALDIADFILKGRSKKLTIKLPAWCILQGLLRSAKSDSHGLFFFDNIELTDSDWPKDKVSEWFVGPLLIMKEQMRGLQLNQDEEACLEKLIMVYDTEKPEDWNDSGFPSGDNVRRAQLQAIFRRLQGIVAFLSRLPTFRRRFQNLVKVLYLETLETGALRKEGGTSRSAQRDLQRSGSDIV</sequence>
<feature type="transmembrane region" description="Helical" evidence="2">
    <location>
        <begin position="7"/>
        <end position="28"/>
    </location>
</feature>
<dbReference type="AlphaFoldDB" id="A0A843XK90"/>
<evidence type="ECO:0000313" key="4">
    <source>
        <dbReference type="Proteomes" id="UP000652761"/>
    </source>
</evidence>
<comment type="caution">
    <text evidence="3">The sequence shown here is derived from an EMBL/GenBank/DDBJ whole genome shotgun (WGS) entry which is preliminary data.</text>
</comment>
<accession>A0A843XK90</accession>
<gene>
    <name evidence="3" type="ORF">Taro_052608</name>
</gene>